<gene>
    <name evidence="3" type="ORF">KUDE01_018297</name>
</gene>
<evidence type="ECO:0000313" key="3">
    <source>
        <dbReference type="EMBL" id="KAK1898773.1"/>
    </source>
</evidence>
<proteinExistence type="predicted"/>
<feature type="non-terminal residue" evidence="3">
    <location>
        <position position="1"/>
    </location>
</feature>
<dbReference type="EMBL" id="JASDAP010000008">
    <property type="protein sequence ID" value="KAK1898773.1"/>
    <property type="molecule type" value="Genomic_DNA"/>
</dbReference>
<evidence type="ECO:0000313" key="4">
    <source>
        <dbReference type="Proteomes" id="UP001228049"/>
    </source>
</evidence>
<keyword evidence="2" id="KW-0812">Transmembrane</keyword>
<keyword evidence="3" id="KW-0456">Lyase</keyword>
<name>A0AAD9FAA2_DISEL</name>
<comment type="caution">
    <text evidence="3">The sequence shown here is derived from an EMBL/GenBank/DDBJ whole genome shotgun (WGS) entry which is preliminary data.</text>
</comment>
<dbReference type="GO" id="GO:0016829">
    <property type="term" value="F:lyase activity"/>
    <property type="evidence" value="ECO:0007669"/>
    <property type="project" value="UniProtKB-KW"/>
</dbReference>
<dbReference type="AlphaFoldDB" id="A0AAD9FAA2"/>
<sequence>DPCFIDHRDVKSVVQVSGGLFVFINCNTCILLIGKLCAPSTLPRRRARSGGCPKGDREQARRYRKVTR</sequence>
<organism evidence="3 4">
    <name type="scientific">Dissostichus eleginoides</name>
    <name type="common">Patagonian toothfish</name>
    <name type="synonym">Dissostichus amissus</name>
    <dbReference type="NCBI Taxonomy" id="100907"/>
    <lineage>
        <taxon>Eukaryota</taxon>
        <taxon>Metazoa</taxon>
        <taxon>Chordata</taxon>
        <taxon>Craniata</taxon>
        <taxon>Vertebrata</taxon>
        <taxon>Euteleostomi</taxon>
        <taxon>Actinopterygii</taxon>
        <taxon>Neopterygii</taxon>
        <taxon>Teleostei</taxon>
        <taxon>Neoteleostei</taxon>
        <taxon>Acanthomorphata</taxon>
        <taxon>Eupercaria</taxon>
        <taxon>Perciformes</taxon>
        <taxon>Notothenioidei</taxon>
        <taxon>Nototheniidae</taxon>
        <taxon>Dissostichus</taxon>
    </lineage>
</organism>
<evidence type="ECO:0000256" key="2">
    <source>
        <dbReference type="SAM" id="Phobius"/>
    </source>
</evidence>
<protein>
    <submittedName>
        <fullName evidence="3">2-hydroxyacyl-CoA lyase 1</fullName>
    </submittedName>
</protein>
<accession>A0AAD9FAA2</accession>
<keyword evidence="2" id="KW-0472">Membrane</keyword>
<evidence type="ECO:0000256" key="1">
    <source>
        <dbReference type="SAM" id="MobiDB-lite"/>
    </source>
</evidence>
<keyword evidence="2" id="KW-1133">Transmembrane helix</keyword>
<feature type="region of interest" description="Disordered" evidence="1">
    <location>
        <begin position="42"/>
        <end position="68"/>
    </location>
</feature>
<feature type="transmembrane region" description="Helical" evidence="2">
    <location>
        <begin position="20"/>
        <end position="38"/>
    </location>
</feature>
<feature type="non-terminal residue" evidence="3">
    <location>
        <position position="68"/>
    </location>
</feature>
<dbReference type="Proteomes" id="UP001228049">
    <property type="component" value="Unassembled WGS sequence"/>
</dbReference>
<reference evidence="3" key="1">
    <citation type="submission" date="2023-04" db="EMBL/GenBank/DDBJ databases">
        <title>Chromosome-level genome of Chaenocephalus aceratus.</title>
        <authorList>
            <person name="Park H."/>
        </authorList>
    </citation>
    <scope>NUCLEOTIDE SEQUENCE</scope>
    <source>
        <strain evidence="3">DE</strain>
        <tissue evidence="3">Muscle</tissue>
    </source>
</reference>
<keyword evidence="4" id="KW-1185">Reference proteome</keyword>